<dbReference type="EMBL" id="CP002069">
    <property type="protein sequence ID" value="ADI73256.1"/>
    <property type="molecule type" value="Genomic_DNA"/>
</dbReference>
<evidence type="ECO:0000256" key="4">
    <source>
        <dbReference type="ARBA" id="ARBA00022691"/>
    </source>
</evidence>
<evidence type="ECO:0000256" key="3">
    <source>
        <dbReference type="ARBA" id="ARBA00022679"/>
    </source>
</evidence>
<evidence type="ECO:0000313" key="7">
    <source>
        <dbReference type="EMBL" id="ADI73256.1"/>
    </source>
</evidence>
<keyword evidence="1" id="KW-0963">Cytoplasm</keyword>
<dbReference type="PROSITE" id="PS51684">
    <property type="entry name" value="SAM_MT_TRM5_TYW2"/>
    <property type="match status" value="1"/>
</dbReference>
<keyword evidence="2" id="KW-0489">Methyltransferase</keyword>
<dbReference type="KEGG" id="mev:Metev_0330"/>
<dbReference type="GO" id="GO:0002939">
    <property type="term" value="P:tRNA N1-guanine methylation"/>
    <property type="evidence" value="ECO:0007669"/>
    <property type="project" value="TreeGrafter"/>
</dbReference>
<evidence type="ECO:0000259" key="6">
    <source>
        <dbReference type="PROSITE" id="PS51684"/>
    </source>
</evidence>
<dbReference type="GO" id="GO:0008175">
    <property type="term" value="F:tRNA methyltransferase activity"/>
    <property type="evidence" value="ECO:0007669"/>
    <property type="project" value="TreeGrafter"/>
</dbReference>
<dbReference type="Pfam" id="PF25133">
    <property type="entry name" value="TYW2_N_2"/>
    <property type="match status" value="1"/>
</dbReference>
<dbReference type="PANTHER" id="PTHR23245">
    <property type="entry name" value="TRNA METHYLTRANSFERASE"/>
    <property type="match status" value="1"/>
</dbReference>
<dbReference type="Gene3D" id="3.40.50.150">
    <property type="entry name" value="Vaccinia Virus protein VP39"/>
    <property type="match status" value="1"/>
</dbReference>
<dbReference type="OrthoDB" id="8079at2157"/>
<dbReference type="GO" id="GO:0005737">
    <property type="term" value="C:cytoplasm"/>
    <property type="evidence" value="ECO:0007669"/>
    <property type="project" value="TreeGrafter"/>
</dbReference>
<sequence>MSEVVKRKGIKVSKKKGEPTRRVLIEKGLLDASAKIFSSNGFLFLPILKQPVNSEFFEIKQVSNDFIVGDYEFELMEKSPTFEDLLGYIPHYEIVGDIAIVDEDDESEARKIADAIIRLHPNIKTVVGTTAPIGGEYRVRNVKVIAGEDRTETIHKEHGCRYVVDIAEAYFTPRLSTERERVLSLISSRDLVVDMFAGVGPYSILIAKKVDVKKVIAIDKNPTAVRFLRRNIELNSVNNVVAIEGDAGDKEQELEGIADHVIMNLPHSAEEFLNAAVNITKPGGIIHYYDITPEDDLFDSSLELIRNAANYKGRQIEVVNKRVVRSYAPHEFNICIEVKVN</sequence>
<dbReference type="PANTHER" id="PTHR23245:SF36">
    <property type="entry name" value="TRNA (GUANINE(37)-N1)-METHYLTRANSFERASE"/>
    <property type="match status" value="1"/>
</dbReference>
<dbReference type="InterPro" id="IPR056743">
    <property type="entry name" value="TRM5-TYW2-like_MTfase"/>
</dbReference>
<proteinExistence type="predicted"/>
<accession>D7E6N4</accession>
<dbReference type="InterPro" id="IPR056744">
    <property type="entry name" value="TRM5/TYW2-like_N"/>
</dbReference>
<dbReference type="Pfam" id="PF02475">
    <property type="entry name" value="TRM5-TYW2_MTfase"/>
    <property type="match status" value="1"/>
</dbReference>
<reference evidence="7 8" key="1">
    <citation type="submission" date="2010-06" db="EMBL/GenBank/DDBJ databases">
        <title>Complete sequence chromosome of Methanohalobium evestigatum Z-7303.</title>
        <authorList>
            <consortium name="US DOE Joint Genome Institute"/>
            <person name="Lucas S."/>
            <person name="Copeland A."/>
            <person name="Lapidus A."/>
            <person name="Cheng J.-F."/>
            <person name="Bruce D."/>
            <person name="Goodwin L."/>
            <person name="Pitluck S."/>
            <person name="Saunders E."/>
            <person name="Detter J.C."/>
            <person name="Han C."/>
            <person name="Tapia R."/>
            <person name="Land M."/>
            <person name="Hauser L."/>
            <person name="Kyrpides N."/>
            <person name="Mikhailova N."/>
            <person name="Sieprawska-Lupa M."/>
            <person name="Whitman W.B."/>
            <person name="Anderson I."/>
            <person name="Woyke T."/>
        </authorList>
    </citation>
    <scope>NUCLEOTIDE SEQUENCE [LARGE SCALE GENOMIC DNA]</scope>
    <source>
        <strain evidence="8">ATCC BAA-1072 / DSM 3721 / NBRC 107634 / OCM 161 / Z-7303</strain>
    </source>
</reference>
<dbReference type="AlphaFoldDB" id="D7E6N4"/>
<evidence type="ECO:0000256" key="1">
    <source>
        <dbReference type="ARBA" id="ARBA00022490"/>
    </source>
</evidence>
<keyword evidence="5" id="KW-0819">tRNA processing</keyword>
<feature type="domain" description="SAM-dependent methyltransferase TRM5/TYW2-type" evidence="6">
    <location>
        <begin position="92"/>
        <end position="341"/>
    </location>
</feature>
<evidence type="ECO:0000313" key="8">
    <source>
        <dbReference type="Proteomes" id="UP000000391"/>
    </source>
</evidence>
<gene>
    <name evidence="7" type="ordered locus">Metev_0330</name>
</gene>
<dbReference type="Gene3D" id="3.30.70.2580">
    <property type="match status" value="1"/>
</dbReference>
<name>D7E6N4_METEZ</name>
<keyword evidence="8" id="KW-1185">Reference proteome</keyword>
<dbReference type="Gene3D" id="3.30.300.110">
    <property type="entry name" value="Met-10+ protein-like domains"/>
    <property type="match status" value="1"/>
</dbReference>
<keyword evidence="3" id="KW-0808">Transferase</keyword>
<dbReference type="Proteomes" id="UP000000391">
    <property type="component" value="Chromosome"/>
</dbReference>
<dbReference type="InterPro" id="IPR030382">
    <property type="entry name" value="MeTrfase_TRM5/TYW2"/>
</dbReference>
<organism evidence="7 8">
    <name type="scientific">Methanohalobium evestigatum (strain ATCC BAA-1072 / DSM 3721 / NBRC 107634 / OCM 161 / Z-7303)</name>
    <dbReference type="NCBI Taxonomy" id="644295"/>
    <lineage>
        <taxon>Archaea</taxon>
        <taxon>Methanobacteriati</taxon>
        <taxon>Methanobacteriota</taxon>
        <taxon>Stenosarchaea group</taxon>
        <taxon>Methanomicrobia</taxon>
        <taxon>Methanosarcinales</taxon>
        <taxon>Methanosarcinaceae</taxon>
        <taxon>Methanohalobium</taxon>
    </lineage>
</organism>
<dbReference type="CDD" id="cd02440">
    <property type="entry name" value="AdoMet_MTases"/>
    <property type="match status" value="1"/>
</dbReference>
<dbReference type="STRING" id="644295.Metev_0330"/>
<dbReference type="InterPro" id="IPR040601">
    <property type="entry name" value="Trm5a/b_N"/>
</dbReference>
<dbReference type="InterPro" id="IPR029063">
    <property type="entry name" value="SAM-dependent_MTases_sf"/>
</dbReference>
<dbReference type="GeneID" id="9345945"/>
<evidence type="ECO:0000256" key="2">
    <source>
        <dbReference type="ARBA" id="ARBA00022603"/>
    </source>
</evidence>
<dbReference type="HOGENOM" id="CLU_022610_0_1_2"/>
<evidence type="ECO:0000256" key="5">
    <source>
        <dbReference type="ARBA" id="ARBA00022694"/>
    </source>
</evidence>
<dbReference type="SUPFAM" id="SSF53335">
    <property type="entry name" value="S-adenosyl-L-methionine-dependent methyltransferases"/>
    <property type="match status" value="1"/>
</dbReference>
<dbReference type="FunFam" id="3.40.50.150:FF:000131">
    <property type="entry name" value="tRNA wybutosine-synthesizing protein 2/3/4"/>
    <property type="match status" value="1"/>
</dbReference>
<protein>
    <recommendedName>
        <fullName evidence="6">SAM-dependent methyltransferase TRM5/TYW2-type domain-containing protein</fullName>
    </recommendedName>
</protein>
<keyword evidence="4" id="KW-0949">S-adenosyl-L-methionine</keyword>
<dbReference type="RefSeq" id="WP_013193824.1">
    <property type="nucleotide sequence ID" value="NC_014253.1"/>
</dbReference>
<dbReference type="Pfam" id="PF18093">
    <property type="entry name" value="Trm5_N"/>
    <property type="match status" value="1"/>
</dbReference>